<protein>
    <submittedName>
        <fullName evidence="4">SpoIIE family protein phosphatase</fullName>
    </submittedName>
</protein>
<dbReference type="RefSeq" id="WP_370720748.1">
    <property type="nucleotide sequence ID" value="NZ_JBGGTQ010000012.1"/>
</dbReference>
<dbReference type="Gene3D" id="3.30.565.10">
    <property type="entry name" value="Histidine kinase-like ATPase, C-terminal domain"/>
    <property type="match status" value="1"/>
</dbReference>
<dbReference type="InterPro" id="IPR029016">
    <property type="entry name" value="GAF-like_dom_sf"/>
</dbReference>
<dbReference type="PANTHER" id="PTHR43156:SF2">
    <property type="entry name" value="STAGE II SPORULATION PROTEIN E"/>
    <property type="match status" value="1"/>
</dbReference>
<proteinExistence type="predicted"/>
<gene>
    <name evidence="4" type="ORF">AB2L28_19945</name>
</gene>
<reference evidence="4 5" key="1">
    <citation type="submission" date="2024-07" db="EMBL/GenBank/DDBJ databases">
        <authorList>
            <person name="Thanompreechachai J."/>
            <person name="Duangmal K."/>
        </authorList>
    </citation>
    <scope>NUCLEOTIDE SEQUENCE [LARGE SCALE GENOMIC DNA]</scope>
    <source>
        <strain evidence="4 5">TBRC 1896</strain>
    </source>
</reference>
<organism evidence="4 5">
    <name type="scientific">Kineococcus mangrovi</name>
    <dbReference type="NCBI Taxonomy" id="1660183"/>
    <lineage>
        <taxon>Bacteria</taxon>
        <taxon>Bacillati</taxon>
        <taxon>Actinomycetota</taxon>
        <taxon>Actinomycetes</taxon>
        <taxon>Kineosporiales</taxon>
        <taxon>Kineosporiaceae</taxon>
        <taxon>Kineococcus</taxon>
    </lineage>
</organism>
<keyword evidence="5" id="KW-1185">Reference proteome</keyword>
<evidence type="ECO:0000256" key="1">
    <source>
        <dbReference type="ARBA" id="ARBA00022801"/>
    </source>
</evidence>
<dbReference type="InterPro" id="IPR003594">
    <property type="entry name" value="HATPase_dom"/>
</dbReference>
<feature type="domain" description="GAF" evidence="2">
    <location>
        <begin position="19"/>
        <end position="173"/>
    </location>
</feature>
<evidence type="ECO:0000259" key="3">
    <source>
        <dbReference type="SMART" id="SM00331"/>
    </source>
</evidence>
<dbReference type="InterPro" id="IPR036457">
    <property type="entry name" value="PPM-type-like_dom_sf"/>
</dbReference>
<dbReference type="SMART" id="SM00331">
    <property type="entry name" value="PP2C_SIG"/>
    <property type="match status" value="1"/>
</dbReference>
<dbReference type="PANTHER" id="PTHR43156">
    <property type="entry name" value="STAGE II SPORULATION PROTEIN E-RELATED"/>
    <property type="match status" value="1"/>
</dbReference>
<evidence type="ECO:0000259" key="2">
    <source>
        <dbReference type="SMART" id="SM00065"/>
    </source>
</evidence>
<dbReference type="Pfam" id="PF13581">
    <property type="entry name" value="HATPase_c_2"/>
    <property type="match status" value="1"/>
</dbReference>
<dbReference type="SMART" id="SM00065">
    <property type="entry name" value="GAF"/>
    <property type="match status" value="1"/>
</dbReference>
<evidence type="ECO:0000313" key="4">
    <source>
        <dbReference type="EMBL" id="MEZ0494516.1"/>
    </source>
</evidence>
<dbReference type="SUPFAM" id="SSF81606">
    <property type="entry name" value="PP2C-like"/>
    <property type="match status" value="1"/>
</dbReference>
<sequence length="574" mass="60699">MDGARSVWEDLADFAVRLSGAATVEDVLRALTDHGLRILGSAGCGLVTRAEDGGWELVLATSFGDELRSRFAYEAHDSPLPACRAAREGRTFLVPDRPAARAVHPRMADVVDVTGRARWALLPLTAGEETYGSLAVSWEAPAPFGPDEETLLGVFAAHCAPSLHRVLSQDRQDRATALVVGLARELQRGVVSRLPAVAGLDLGVSYRPVRAGASIGGDWYDVLTRARGDLLLAIGDVAGHDARAAAAMTRLRTMLRGLAWDSDDGPARLLDRLDAVATALEPGTLATAVLATARVEADGALEVRWANAGHPPPLVRHPGGRLEVLRDGAGDDLLLGVDASQARTEHRRVLPPGSLLALVTDGVVEDRERDLEQALVTFGRALEDPHRTGVQDLCDRLAEVRAEPGRGDVLDDDRTILLVGVGHRTTAAGAAHPPLPARAEAVASSRVVLLPCAPESSGAARRAVRRLALDDGWDEDTVEVAALLVSELVTNAVLHGRSDVGLQVASSADRLLVEVSDDNDRVPEVLPADPDALSGRGLQLVDLAASAWGCRPGEGPEGTGKVVWFTLDRAAPRP</sequence>
<dbReference type="Gene3D" id="3.30.450.40">
    <property type="match status" value="1"/>
</dbReference>
<dbReference type="Pfam" id="PF07228">
    <property type="entry name" value="SpoIIE"/>
    <property type="match status" value="1"/>
</dbReference>
<dbReference type="SUPFAM" id="SSF55781">
    <property type="entry name" value="GAF domain-like"/>
    <property type="match status" value="1"/>
</dbReference>
<dbReference type="InterPro" id="IPR036890">
    <property type="entry name" value="HATPase_C_sf"/>
</dbReference>
<dbReference type="CDD" id="cd16936">
    <property type="entry name" value="HATPase_RsbW-like"/>
    <property type="match status" value="1"/>
</dbReference>
<dbReference type="InterPro" id="IPR003018">
    <property type="entry name" value="GAF"/>
</dbReference>
<dbReference type="SUPFAM" id="SSF55874">
    <property type="entry name" value="ATPase domain of HSP90 chaperone/DNA topoisomerase II/histidine kinase"/>
    <property type="match status" value="1"/>
</dbReference>
<dbReference type="EMBL" id="JBGGTQ010000012">
    <property type="protein sequence ID" value="MEZ0494516.1"/>
    <property type="molecule type" value="Genomic_DNA"/>
</dbReference>
<dbReference type="InterPro" id="IPR052016">
    <property type="entry name" value="Bact_Sigma-Reg"/>
</dbReference>
<feature type="domain" description="PPM-type phosphatase" evidence="3">
    <location>
        <begin position="200"/>
        <end position="421"/>
    </location>
</feature>
<evidence type="ECO:0000313" key="5">
    <source>
        <dbReference type="Proteomes" id="UP001566476"/>
    </source>
</evidence>
<accession>A0ABV4IB55</accession>
<comment type="caution">
    <text evidence="4">The sequence shown here is derived from an EMBL/GenBank/DDBJ whole genome shotgun (WGS) entry which is preliminary data.</text>
</comment>
<dbReference type="Pfam" id="PF13185">
    <property type="entry name" value="GAF_2"/>
    <property type="match status" value="1"/>
</dbReference>
<dbReference type="InterPro" id="IPR001932">
    <property type="entry name" value="PPM-type_phosphatase-like_dom"/>
</dbReference>
<name>A0ABV4IB55_9ACTN</name>
<dbReference type="Gene3D" id="3.60.40.10">
    <property type="entry name" value="PPM-type phosphatase domain"/>
    <property type="match status" value="1"/>
</dbReference>
<dbReference type="Proteomes" id="UP001566476">
    <property type="component" value="Unassembled WGS sequence"/>
</dbReference>
<keyword evidence="1" id="KW-0378">Hydrolase</keyword>